<evidence type="ECO:0000256" key="1">
    <source>
        <dbReference type="ARBA" id="ARBA00005690"/>
    </source>
</evidence>
<gene>
    <name evidence="9" type="ORF">TSUD_401960</name>
</gene>
<keyword evidence="4" id="KW-0862">Zinc</keyword>
<dbReference type="Proteomes" id="UP000242715">
    <property type="component" value="Unassembled WGS sequence"/>
</dbReference>
<keyword evidence="3" id="KW-0863">Zinc-finger</keyword>
<dbReference type="CDD" id="cd04481">
    <property type="entry name" value="RPA1_DBD_B_like"/>
    <property type="match status" value="1"/>
</dbReference>
<dbReference type="CDD" id="cd04476">
    <property type="entry name" value="RPA1_DBD_C"/>
    <property type="match status" value="1"/>
</dbReference>
<dbReference type="AlphaFoldDB" id="A0A2Z6PLU8"/>
<dbReference type="OrthoDB" id="1040769at2759"/>
<protein>
    <recommendedName>
        <fullName evidence="11">Replication factor A C-terminal domain-containing protein</fullName>
    </recommendedName>
</protein>
<evidence type="ECO:0000256" key="3">
    <source>
        <dbReference type="ARBA" id="ARBA00022771"/>
    </source>
</evidence>
<evidence type="ECO:0000259" key="8">
    <source>
        <dbReference type="Pfam" id="PF08646"/>
    </source>
</evidence>
<dbReference type="PANTHER" id="PTHR47165:SF4">
    <property type="entry name" value="OS03G0429900 PROTEIN"/>
    <property type="match status" value="1"/>
</dbReference>
<accession>A0A2Z6PLU8</accession>
<organism evidence="9 10">
    <name type="scientific">Trifolium subterraneum</name>
    <name type="common">Subterranean clover</name>
    <dbReference type="NCBI Taxonomy" id="3900"/>
    <lineage>
        <taxon>Eukaryota</taxon>
        <taxon>Viridiplantae</taxon>
        <taxon>Streptophyta</taxon>
        <taxon>Embryophyta</taxon>
        <taxon>Tracheophyta</taxon>
        <taxon>Spermatophyta</taxon>
        <taxon>Magnoliopsida</taxon>
        <taxon>eudicotyledons</taxon>
        <taxon>Gunneridae</taxon>
        <taxon>Pentapetalae</taxon>
        <taxon>rosids</taxon>
        <taxon>fabids</taxon>
        <taxon>Fabales</taxon>
        <taxon>Fabaceae</taxon>
        <taxon>Papilionoideae</taxon>
        <taxon>50 kb inversion clade</taxon>
        <taxon>NPAAA clade</taxon>
        <taxon>Hologalegina</taxon>
        <taxon>IRL clade</taxon>
        <taxon>Trifolieae</taxon>
        <taxon>Trifolium</taxon>
    </lineage>
</organism>
<sequence>MVLMDTDGGRIHATIKKTLIYKFKDELEQGKVYSFENLGVSANSGAYRTTQHCYKLNFQFTSVVQRLNNHEVVKSPFALVPIADVVGGSYDTDYLLDVIGVLTGVGSEREITNQNGTTTKLNVIELEAAGHKLQCTLFGPYVDELNTFIAAGDYSNAVVIVQLAKAKTFQDKLHIQNCMNCTRLFFNPNCEESRVLRESLPVSIESPSPITLTQIQAEPAVRPVEEFLFNTPRTTLQGLKDATTESIHVVCVTVKRVLNPDCWWYTACVCNKSVIPDSNMFYCEKCNKHVSKVFPRYCLKIRVMDQTDHATFVIFDKDASSLFNMSCADMFESNQRLGGVGVVPPQIGMLADKNWLFKVETKPTSNPRFEQTFREAGSLSTLLEKGKDVLAASSTNILSEDLFTLTGSSSKEKGKEIVVDCTPVEFSQDLMNKFSDTVVNLDDDSIGTQEIDRSLISSKVTHSLTARSDKGKAKDVVDDGAPVGGIDSDNMVKKRETVVTKGAGETLKSAESVITPKGAKSNKELHGVSVVDADFIESQQDMVTPNQLAANESKVAKSKKLVKRVSPQKEEDAEDDNAPIKLLKRAVKIEKIV</sequence>
<dbReference type="EMBL" id="DF974202">
    <property type="protein sequence ID" value="GAU46337.1"/>
    <property type="molecule type" value="Genomic_DNA"/>
</dbReference>
<dbReference type="Gene3D" id="2.40.50.140">
    <property type="entry name" value="Nucleic acid-binding proteins"/>
    <property type="match status" value="3"/>
</dbReference>
<dbReference type="CDD" id="cd04480">
    <property type="entry name" value="RPA1_DBD_A_like"/>
    <property type="match status" value="1"/>
</dbReference>
<evidence type="ECO:0000256" key="4">
    <source>
        <dbReference type="ARBA" id="ARBA00022833"/>
    </source>
</evidence>
<evidence type="ECO:0000259" key="7">
    <source>
        <dbReference type="Pfam" id="PF02721"/>
    </source>
</evidence>
<dbReference type="InterPro" id="IPR047192">
    <property type="entry name" value="Euk_RPA1_DBD_C"/>
</dbReference>
<feature type="domain" description="Replication factor A C-terminal" evidence="8">
    <location>
        <begin position="256"/>
        <end position="335"/>
    </location>
</feature>
<feature type="region of interest" description="Disordered" evidence="6">
    <location>
        <begin position="549"/>
        <end position="578"/>
    </location>
</feature>
<feature type="domain" description="Replication protein A 70 kDa DNA-binding subunit B/D first OB fold" evidence="7">
    <location>
        <begin position="1"/>
        <end position="65"/>
    </location>
</feature>
<name>A0A2Z6PLU8_TRISU</name>
<evidence type="ECO:0000256" key="2">
    <source>
        <dbReference type="ARBA" id="ARBA00022723"/>
    </source>
</evidence>
<dbReference type="InterPro" id="IPR012340">
    <property type="entry name" value="NA-bd_OB-fold"/>
</dbReference>
<comment type="similarity">
    <text evidence="1">Belongs to the replication factor A protein 1 family.</text>
</comment>
<dbReference type="GO" id="GO:0008270">
    <property type="term" value="F:zinc ion binding"/>
    <property type="evidence" value="ECO:0007669"/>
    <property type="project" value="UniProtKB-KW"/>
</dbReference>
<evidence type="ECO:0000313" key="10">
    <source>
        <dbReference type="Proteomes" id="UP000242715"/>
    </source>
</evidence>
<dbReference type="PANTHER" id="PTHR47165">
    <property type="entry name" value="OS03G0429900 PROTEIN"/>
    <property type="match status" value="1"/>
</dbReference>
<dbReference type="Pfam" id="PF02721">
    <property type="entry name" value="DUF223"/>
    <property type="match status" value="1"/>
</dbReference>
<keyword evidence="5" id="KW-0238">DNA-binding</keyword>
<keyword evidence="10" id="KW-1185">Reference proteome</keyword>
<evidence type="ECO:0008006" key="11">
    <source>
        <dbReference type="Google" id="ProtNLM"/>
    </source>
</evidence>
<keyword evidence="2" id="KW-0479">Metal-binding</keyword>
<reference evidence="10" key="1">
    <citation type="journal article" date="2017" name="Front. Plant Sci.">
        <title>Climate Clever Clovers: New Paradigm to Reduce the Environmental Footprint of Ruminants by Breeding Low Methanogenic Forages Utilizing Haplotype Variation.</title>
        <authorList>
            <person name="Kaur P."/>
            <person name="Appels R."/>
            <person name="Bayer P.E."/>
            <person name="Keeble-Gagnere G."/>
            <person name="Wang J."/>
            <person name="Hirakawa H."/>
            <person name="Shirasawa K."/>
            <person name="Vercoe P."/>
            <person name="Stefanova K."/>
            <person name="Durmic Z."/>
            <person name="Nichols P."/>
            <person name="Revell C."/>
            <person name="Isobe S.N."/>
            <person name="Edwards D."/>
            <person name="Erskine W."/>
        </authorList>
    </citation>
    <scope>NUCLEOTIDE SEQUENCE [LARGE SCALE GENOMIC DNA]</scope>
    <source>
        <strain evidence="10">cv. Daliak</strain>
    </source>
</reference>
<dbReference type="GO" id="GO:0003677">
    <property type="term" value="F:DNA binding"/>
    <property type="evidence" value="ECO:0007669"/>
    <property type="project" value="UniProtKB-KW"/>
</dbReference>
<proteinExistence type="inferred from homology"/>
<dbReference type="InterPro" id="IPR013955">
    <property type="entry name" value="Rep_factor-A_C"/>
</dbReference>
<evidence type="ECO:0000256" key="6">
    <source>
        <dbReference type="SAM" id="MobiDB-lite"/>
    </source>
</evidence>
<evidence type="ECO:0000256" key="5">
    <source>
        <dbReference type="ARBA" id="ARBA00023125"/>
    </source>
</evidence>
<dbReference type="InterPro" id="IPR003871">
    <property type="entry name" value="RFA1B/D_OB_1st"/>
</dbReference>
<dbReference type="SUPFAM" id="SSF50249">
    <property type="entry name" value="Nucleic acid-binding proteins"/>
    <property type="match status" value="3"/>
</dbReference>
<evidence type="ECO:0000313" key="9">
    <source>
        <dbReference type="EMBL" id="GAU46337.1"/>
    </source>
</evidence>
<dbReference type="Pfam" id="PF08646">
    <property type="entry name" value="Rep_fac-A_C"/>
    <property type="match status" value="1"/>
</dbReference>